<evidence type="ECO:0000313" key="4">
    <source>
        <dbReference type="EMBL" id="CAF4919823.1"/>
    </source>
</evidence>
<dbReference type="Gene3D" id="2.60.40.10">
    <property type="entry name" value="Immunoglobulins"/>
    <property type="match status" value="1"/>
</dbReference>
<dbReference type="CDD" id="cd00063">
    <property type="entry name" value="FN3"/>
    <property type="match status" value="1"/>
</dbReference>
<evidence type="ECO:0000259" key="2">
    <source>
        <dbReference type="PROSITE" id="PS50853"/>
    </source>
</evidence>
<dbReference type="PROSITE" id="PS50853">
    <property type="entry name" value="FN3"/>
    <property type="match status" value="1"/>
</dbReference>
<feature type="domain" description="Fibronectin type-III" evidence="2">
    <location>
        <begin position="20"/>
        <end position="61"/>
    </location>
</feature>
<dbReference type="InterPro" id="IPR036116">
    <property type="entry name" value="FN3_sf"/>
</dbReference>
<protein>
    <recommendedName>
        <fullName evidence="2">Fibronectin type-III domain-containing protein</fullName>
    </recommendedName>
</protein>
<dbReference type="InterPro" id="IPR013783">
    <property type="entry name" value="Ig-like_fold"/>
</dbReference>
<name>A0A8S3CJH1_9BILA</name>
<gene>
    <name evidence="3" type="ORF">BYL167_LOCUS47880</name>
    <name evidence="4" type="ORF">GIL414_LOCUS52753</name>
</gene>
<feature type="non-terminal residue" evidence="4">
    <location>
        <position position="1"/>
    </location>
</feature>
<dbReference type="SUPFAM" id="SSF49265">
    <property type="entry name" value="Fibronectin type III"/>
    <property type="match status" value="1"/>
</dbReference>
<dbReference type="Proteomes" id="UP000681720">
    <property type="component" value="Unassembled WGS sequence"/>
</dbReference>
<evidence type="ECO:0000313" key="3">
    <source>
        <dbReference type="EMBL" id="CAF4794797.1"/>
    </source>
</evidence>
<dbReference type="EMBL" id="CAJOBJ010181471">
    <property type="protein sequence ID" value="CAF4919823.1"/>
    <property type="molecule type" value="Genomic_DNA"/>
</dbReference>
<evidence type="ECO:0000313" key="5">
    <source>
        <dbReference type="Proteomes" id="UP000681720"/>
    </source>
</evidence>
<evidence type="ECO:0000256" key="1">
    <source>
        <dbReference type="SAM" id="MobiDB-lite"/>
    </source>
</evidence>
<accession>A0A8S3CJH1</accession>
<comment type="caution">
    <text evidence="4">The sequence shown here is derived from an EMBL/GenBank/DDBJ whole genome shotgun (WGS) entry which is preliminary data.</text>
</comment>
<feature type="region of interest" description="Disordered" evidence="1">
    <location>
        <begin position="36"/>
        <end position="61"/>
    </location>
</feature>
<dbReference type="EMBL" id="CAJOBH010138790">
    <property type="protein sequence ID" value="CAF4794797.1"/>
    <property type="molecule type" value="Genomic_DNA"/>
</dbReference>
<proteinExistence type="predicted"/>
<reference evidence="4" key="1">
    <citation type="submission" date="2021-02" db="EMBL/GenBank/DDBJ databases">
        <authorList>
            <person name="Nowell W R."/>
        </authorList>
    </citation>
    <scope>NUCLEOTIDE SEQUENCE</scope>
</reference>
<organism evidence="4 5">
    <name type="scientific">Rotaria magnacalcarata</name>
    <dbReference type="NCBI Taxonomy" id="392030"/>
    <lineage>
        <taxon>Eukaryota</taxon>
        <taxon>Metazoa</taxon>
        <taxon>Spiralia</taxon>
        <taxon>Gnathifera</taxon>
        <taxon>Rotifera</taxon>
        <taxon>Eurotatoria</taxon>
        <taxon>Bdelloidea</taxon>
        <taxon>Philodinida</taxon>
        <taxon>Philodinidae</taxon>
        <taxon>Rotaria</taxon>
    </lineage>
</organism>
<sequence>EPLVIETPVLIKNPFTEPGQPGTPQCVERDRDRIELKWNPPKSDGGNPIKGYQIERREKAA</sequence>
<dbReference type="AlphaFoldDB" id="A0A8S3CJH1"/>
<dbReference type="InterPro" id="IPR003961">
    <property type="entry name" value="FN3_dom"/>
</dbReference>
<dbReference type="Proteomes" id="UP000681967">
    <property type="component" value="Unassembled WGS sequence"/>
</dbReference>
<feature type="non-terminal residue" evidence="4">
    <location>
        <position position="61"/>
    </location>
</feature>